<dbReference type="AlphaFoldDB" id="A0A182XHZ6"/>
<accession>A0A182XHZ6</accession>
<protein>
    <submittedName>
        <fullName evidence="2">Uncharacterized protein</fullName>
    </submittedName>
</protein>
<dbReference type="EnsemblMetazoa" id="AQUA009473-RA">
    <property type="protein sequence ID" value="AQUA009473-PA"/>
    <property type="gene ID" value="AQUA009473"/>
</dbReference>
<organism evidence="2 3">
    <name type="scientific">Anopheles quadriannulatus</name>
    <name type="common">Mosquito</name>
    <dbReference type="NCBI Taxonomy" id="34691"/>
    <lineage>
        <taxon>Eukaryota</taxon>
        <taxon>Metazoa</taxon>
        <taxon>Ecdysozoa</taxon>
        <taxon>Arthropoda</taxon>
        <taxon>Hexapoda</taxon>
        <taxon>Insecta</taxon>
        <taxon>Pterygota</taxon>
        <taxon>Neoptera</taxon>
        <taxon>Endopterygota</taxon>
        <taxon>Diptera</taxon>
        <taxon>Nematocera</taxon>
        <taxon>Culicoidea</taxon>
        <taxon>Culicidae</taxon>
        <taxon>Anophelinae</taxon>
        <taxon>Anopheles</taxon>
    </lineage>
</organism>
<dbReference type="Proteomes" id="UP000076407">
    <property type="component" value="Unassembled WGS sequence"/>
</dbReference>
<keyword evidence="3" id="KW-1185">Reference proteome</keyword>
<feature type="region of interest" description="Disordered" evidence="1">
    <location>
        <begin position="1"/>
        <end position="62"/>
    </location>
</feature>
<feature type="compositionally biased region" description="Polar residues" evidence="1">
    <location>
        <begin position="1"/>
        <end position="12"/>
    </location>
</feature>
<sequence>MNQRSASKSSQWNRRRHTRAKVADELKRPYSNCSSGKRRRKLEATNVQPKIPTGHPPVPGCY</sequence>
<evidence type="ECO:0000313" key="3">
    <source>
        <dbReference type="Proteomes" id="UP000076407"/>
    </source>
</evidence>
<evidence type="ECO:0000313" key="2">
    <source>
        <dbReference type="EnsemblMetazoa" id="AQUA009473-PA"/>
    </source>
</evidence>
<proteinExistence type="predicted"/>
<dbReference type="VEuPathDB" id="VectorBase:AQUA009473"/>
<evidence type="ECO:0000256" key="1">
    <source>
        <dbReference type="SAM" id="MobiDB-lite"/>
    </source>
</evidence>
<reference evidence="2" key="1">
    <citation type="submission" date="2020-05" db="UniProtKB">
        <authorList>
            <consortium name="EnsemblMetazoa"/>
        </authorList>
    </citation>
    <scope>IDENTIFICATION</scope>
    <source>
        <strain evidence="2">SANGQUA</strain>
    </source>
</reference>
<name>A0A182XHZ6_ANOQN</name>